<name>A0A125Y9Q6_BACC3</name>
<dbReference type="RefSeq" id="WP_000230295.1">
    <property type="nucleotide sequence ID" value="NC_012473.1"/>
</dbReference>
<dbReference type="PATRIC" id="fig|572264.18.peg.5680"/>
<geneLocation type="plasmid" evidence="1 2">
    <name>p03BB102_179</name>
</geneLocation>
<accession>A0A125Y9Q6</accession>
<sequence>MVERYINHRDTGKQIGEIRKQYLLSDSTVLTLDKAINLVDTIVVLHTYNAIVLLKGLRRT</sequence>
<proteinExistence type="predicted"/>
<organism evidence="1 2">
    <name type="scientific">Bacillus cereus (strain 03BB102)</name>
    <dbReference type="NCBI Taxonomy" id="572264"/>
    <lineage>
        <taxon>Bacteria</taxon>
        <taxon>Bacillati</taxon>
        <taxon>Bacillota</taxon>
        <taxon>Bacilli</taxon>
        <taxon>Bacillales</taxon>
        <taxon>Bacillaceae</taxon>
        <taxon>Bacillus</taxon>
        <taxon>Bacillus cereus group</taxon>
    </lineage>
</organism>
<evidence type="ECO:0000313" key="2">
    <source>
        <dbReference type="Proteomes" id="UP000002210"/>
    </source>
</evidence>
<gene>
    <name evidence="1" type="ordered locus">BCA_A0161</name>
</gene>
<protein>
    <submittedName>
        <fullName evidence="1">Conserved domain protein</fullName>
    </submittedName>
</protein>
<reference evidence="1 2" key="1">
    <citation type="submission" date="2009-02" db="EMBL/GenBank/DDBJ databases">
        <title>Genome sequence of Bacillus cereus 03BB102.</title>
        <authorList>
            <person name="Dodson R.J."/>
            <person name="Jackson P."/>
            <person name="Munk A.C."/>
            <person name="Brettin T."/>
            <person name="Bruce D."/>
            <person name="Detter C."/>
            <person name="Tapia R."/>
            <person name="Han C."/>
            <person name="Sutton G."/>
            <person name="Sims D."/>
        </authorList>
    </citation>
    <scope>NUCLEOTIDE SEQUENCE [LARGE SCALE GENOMIC DNA]</scope>
    <source>
        <strain evidence="1 2">03BB102</strain>
        <plasmid evidence="2">Plasmid p03BB102_179</plasmid>
    </source>
</reference>
<keyword evidence="1" id="KW-0614">Plasmid</keyword>
<dbReference type="GeneID" id="45025518"/>
<dbReference type="KEGG" id="bcx:BCA_A0161"/>
<dbReference type="AlphaFoldDB" id="A0A125Y9Q6"/>
<evidence type="ECO:0000313" key="1">
    <source>
        <dbReference type="EMBL" id="ACO25646.1"/>
    </source>
</evidence>
<dbReference type="Proteomes" id="UP000002210">
    <property type="component" value="Plasmid p03BB102_179"/>
</dbReference>
<dbReference type="EMBL" id="CP001406">
    <property type="protein sequence ID" value="ACO25646.1"/>
    <property type="molecule type" value="Genomic_DNA"/>
</dbReference>